<comment type="caution">
    <text evidence="1">The sequence shown here is derived from an EMBL/GenBank/DDBJ whole genome shotgun (WGS) entry which is preliminary data.</text>
</comment>
<dbReference type="EMBL" id="SMOL01000487">
    <property type="protein sequence ID" value="KAB2612008.1"/>
    <property type="molecule type" value="Genomic_DNA"/>
</dbReference>
<accession>A0A5N5G9M6</accession>
<protein>
    <submittedName>
        <fullName evidence="1">Uncharacterized protein</fullName>
    </submittedName>
</protein>
<dbReference type="PANTHER" id="PTHR33977:SF1">
    <property type="entry name" value="ZINC ION BINDING PROTEIN"/>
    <property type="match status" value="1"/>
</dbReference>
<dbReference type="AlphaFoldDB" id="A0A5N5G9M6"/>
<evidence type="ECO:0000313" key="1">
    <source>
        <dbReference type="EMBL" id="KAB2612008.1"/>
    </source>
</evidence>
<proteinExistence type="predicted"/>
<dbReference type="PANTHER" id="PTHR33977">
    <property type="entry name" value="ZINC ION BINDING PROTEIN"/>
    <property type="match status" value="1"/>
</dbReference>
<sequence>MAAGARVMFAPCISEGLLLRVQSLLYVGVSVESIMQRHNESVEKQGGPSNCNDLLTHSYVRRQERVIRRSIYELDADVAVSINMWVENHQSHVFFDEDFSDVDPLTLGIQTEWQLQQMIRFGNHSLIASDSRFRTTKLKYPVHSLLVINEDNKVIPVAWIVAPKFESSNAHKWMRAFYNRDQTKDPAWNLAGFIVDDPLADVLTISDVFQCSVMISFWRVHHAWHKNLVKKCVDNEMRATTSRRLHQAVDNICQQRGSKRLFEDFIEDFFDESDFVDYFKATWYPRIVFVVSDSQWGNRLYQEFHKPRAGVTMRKSKKKEEPVLEDLPKEYYDDVSAFIL</sequence>
<dbReference type="Proteomes" id="UP000327157">
    <property type="component" value="Chromosome 17"/>
</dbReference>
<evidence type="ECO:0000313" key="2">
    <source>
        <dbReference type="Proteomes" id="UP000327157"/>
    </source>
</evidence>
<organism evidence="1 2">
    <name type="scientific">Pyrus ussuriensis x Pyrus communis</name>
    <dbReference type="NCBI Taxonomy" id="2448454"/>
    <lineage>
        <taxon>Eukaryota</taxon>
        <taxon>Viridiplantae</taxon>
        <taxon>Streptophyta</taxon>
        <taxon>Embryophyta</taxon>
        <taxon>Tracheophyta</taxon>
        <taxon>Spermatophyta</taxon>
        <taxon>Magnoliopsida</taxon>
        <taxon>eudicotyledons</taxon>
        <taxon>Gunneridae</taxon>
        <taxon>Pentapetalae</taxon>
        <taxon>rosids</taxon>
        <taxon>fabids</taxon>
        <taxon>Rosales</taxon>
        <taxon>Rosaceae</taxon>
        <taxon>Amygdaloideae</taxon>
        <taxon>Maleae</taxon>
        <taxon>Pyrus</taxon>
    </lineage>
</organism>
<reference evidence="1 2" key="1">
    <citation type="submission" date="2019-09" db="EMBL/GenBank/DDBJ databases">
        <authorList>
            <person name="Ou C."/>
        </authorList>
    </citation>
    <scope>NUCLEOTIDE SEQUENCE [LARGE SCALE GENOMIC DNA]</scope>
    <source>
        <strain evidence="1">S2</strain>
        <tissue evidence="1">Leaf</tissue>
    </source>
</reference>
<name>A0A5N5G9M6_9ROSA</name>
<keyword evidence="2" id="KW-1185">Reference proteome</keyword>
<dbReference type="OrthoDB" id="1484002at2759"/>
<reference evidence="2" key="2">
    <citation type="submission" date="2019-10" db="EMBL/GenBank/DDBJ databases">
        <title>A de novo genome assembly of a pear dwarfing rootstock.</title>
        <authorList>
            <person name="Wang F."/>
            <person name="Wang J."/>
            <person name="Li S."/>
            <person name="Zhang Y."/>
            <person name="Fang M."/>
            <person name="Ma L."/>
            <person name="Zhao Y."/>
            <person name="Jiang S."/>
        </authorList>
    </citation>
    <scope>NUCLEOTIDE SEQUENCE [LARGE SCALE GENOMIC DNA]</scope>
</reference>
<gene>
    <name evidence="1" type="ORF">D8674_020040</name>
</gene>
<reference evidence="1 2" key="3">
    <citation type="submission" date="2019-11" db="EMBL/GenBank/DDBJ databases">
        <title>A de novo genome assembly of a pear dwarfing rootstock.</title>
        <authorList>
            <person name="Wang F."/>
            <person name="Wang J."/>
            <person name="Li S."/>
            <person name="Zhang Y."/>
            <person name="Fang M."/>
            <person name="Ma L."/>
            <person name="Zhao Y."/>
            <person name="Jiang S."/>
        </authorList>
    </citation>
    <scope>NUCLEOTIDE SEQUENCE [LARGE SCALE GENOMIC DNA]</scope>
    <source>
        <strain evidence="1">S2</strain>
        <tissue evidence="1">Leaf</tissue>
    </source>
</reference>